<dbReference type="PaxDb" id="3218-PP1S98_89V6.1"/>
<dbReference type="EMBL" id="ABEU02000017">
    <property type="protein sequence ID" value="PNR36223.1"/>
    <property type="molecule type" value="Genomic_DNA"/>
</dbReference>
<dbReference type="GeneID" id="112294076"/>
<dbReference type="PANTHER" id="PTHR33130:SF33">
    <property type="entry name" value="PUTATIVE (DUF1639)-RELATED"/>
    <property type="match status" value="1"/>
</dbReference>
<feature type="compositionally biased region" description="Basic and acidic residues" evidence="1">
    <location>
        <begin position="25"/>
        <end position="34"/>
    </location>
</feature>
<accession>A0A2K1J3X2</accession>
<dbReference type="EnsemblPlants" id="Pp3c17_14270V3.2">
    <property type="protein sequence ID" value="Pp3c17_14270V3.2"/>
    <property type="gene ID" value="Pp3c17_14270"/>
</dbReference>
<evidence type="ECO:0000313" key="3">
    <source>
        <dbReference type="EnsemblPlants" id="Pp3c17_14270V3.1"/>
    </source>
</evidence>
<dbReference type="Gramene" id="Pp3c17_14270V3.1">
    <property type="protein sequence ID" value="Pp3c17_14270V3.1"/>
    <property type="gene ID" value="Pp3c17_14270"/>
</dbReference>
<reference evidence="3" key="3">
    <citation type="submission" date="2020-12" db="UniProtKB">
        <authorList>
            <consortium name="EnsemblPlants"/>
        </authorList>
    </citation>
    <scope>IDENTIFICATION</scope>
</reference>
<name>A0A2K1J3X2_PHYPA</name>
<dbReference type="InterPro" id="IPR012438">
    <property type="entry name" value="DUF1639"/>
</dbReference>
<dbReference type="PANTHER" id="PTHR33130">
    <property type="entry name" value="PUTATIVE (DUF1639)-RELATED"/>
    <property type="match status" value="1"/>
</dbReference>
<feature type="region of interest" description="Disordered" evidence="1">
    <location>
        <begin position="1"/>
        <end position="34"/>
    </location>
</feature>
<protein>
    <submittedName>
        <fullName evidence="2 3">Uncharacterized protein</fullName>
    </submittedName>
</protein>
<dbReference type="OrthoDB" id="2018605at2759"/>
<keyword evidence="4" id="KW-1185">Reference proteome</keyword>
<reference evidence="2 4" key="2">
    <citation type="journal article" date="2018" name="Plant J.">
        <title>The Physcomitrella patens chromosome-scale assembly reveals moss genome structure and evolution.</title>
        <authorList>
            <person name="Lang D."/>
            <person name="Ullrich K.K."/>
            <person name="Murat F."/>
            <person name="Fuchs J."/>
            <person name="Jenkins J."/>
            <person name="Haas F.B."/>
            <person name="Piednoel M."/>
            <person name="Gundlach H."/>
            <person name="Van Bel M."/>
            <person name="Meyberg R."/>
            <person name="Vives C."/>
            <person name="Morata J."/>
            <person name="Symeonidi A."/>
            <person name="Hiss M."/>
            <person name="Muchero W."/>
            <person name="Kamisugi Y."/>
            <person name="Saleh O."/>
            <person name="Blanc G."/>
            <person name="Decker E.L."/>
            <person name="van Gessel N."/>
            <person name="Grimwood J."/>
            <person name="Hayes R.D."/>
            <person name="Graham S.W."/>
            <person name="Gunter L.E."/>
            <person name="McDaniel S.F."/>
            <person name="Hoernstein S.N.W."/>
            <person name="Larsson A."/>
            <person name="Li F.W."/>
            <person name="Perroud P.F."/>
            <person name="Phillips J."/>
            <person name="Ranjan P."/>
            <person name="Rokshar D.S."/>
            <person name="Rothfels C.J."/>
            <person name="Schneider L."/>
            <person name="Shu S."/>
            <person name="Stevenson D.W."/>
            <person name="Thummler F."/>
            <person name="Tillich M."/>
            <person name="Villarreal Aguilar J.C."/>
            <person name="Widiez T."/>
            <person name="Wong G.K."/>
            <person name="Wymore A."/>
            <person name="Zhang Y."/>
            <person name="Zimmer A.D."/>
            <person name="Quatrano R.S."/>
            <person name="Mayer K.F.X."/>
            <person name="Goodstein D."/>
            <person name="Casacuberta J.M."/>
            <person name="Vandepoele K."/>
            <person name="Reski R."/>
            <person name="Cuming A.C."/>
            <person name="Tuskan G.A."/>
            <person name="Maumus F."/>
            <person name="Salse J."/>
            <person name="Schmutz J."/>
            <person name="Rensing S.A."/>
        </authorList>
    </citation>
    <scope>NUCLEOTIDE SEQUENCE [LARGE SCALE GENOMIC DNA]</scope>
    <source>
        <strain evidence="3 4">cv. Gransden 2004</strain>
    </source>
</reference>
<evidence type="ECO:0000313" key="4">
    <source>
        <dbReference type="Proteomes" id="UP000006727"/>
    </source>
</evidence>
<organism evidence="2">
    <name type="scientific">Physcomitrium patens</name>
    <name type="common">Spreading-leaved earth moss</name>
    <name type="synonym">Physcomitrella patens</name>
    <dbReference type="NCBI Taxonomy" id="3218"/>
    <lineage>
        <taxon>Eukaryota</taxon>
        <taxon>Viridiplantae</taxon>
        <taxon>Streptophyta</taxon>
        <taxon>Embryophyta</taxon>
        <taxon>Bryophyta</taxon>
        <taxon>Bryophytina</taxon>
        <taxon>Bryopsida</taxon>
        <taxon>Funariidae</taxon>
        <taxon>Funariales</taxon>
        <taxon>Funariaceae</taxon>
        <taxon>Physcomitrium</taxon>
    </lineage>
</organism>
<dbReference type="EnsemblPlants" id="Pp3c17_14270V3.1">
    <property type="protein sequence ID" value="Pp3c17_14270V3.1"/>
    <property type="gene ID" value="Pp3c17_14270"/>
</dbReference>
<evidence type="ECO:0000313" key="2">
    <source>
        <dbReference type="EMBL" id="PNR36223.1"/>
    </source>
</evidence>
<dbReference type="Gramene" id="Pp3c17_14270V3.2">
    <property type="protein sequence ID" value="Pp3c17_14270V3.2"/>
    <property type="gene ID" value="Pp3c17_14270"/>
</dbReference>
<dbReference type="Proteomes" id="UP000006727">
    <property type="component" value="Chromosome 17"/>
</dbReference>
<gene>
    <name evidence="3" type="primary">LOC112294076</name>
    <name evidence="2" type="ORF">PHYPA_022074</name>
</gene>
<dbReference type="RefSeq" id="XP_024399980.1">
    <property type="nucleotide sequence ID" value="XM_024544212.2"/>
</dbReference>
<dbReference type="AlphaFoldDB" id="A0A2K1J3X2"/>
<dbReference type="Pfam" id="PF07797">
    <property type="entry name" value="DUF1639"/>
    <property type="match status" value="1"/>
</dbReference>
<reference evidence="2 4" key="1">
    <citation type="journal article" date="2008" name="Science">
        <title>The Physcomitrella genome reveals evolutionary insights into the conquest of land by plants.</title>
        <authorList>
            <person name="Rensing S."/>
            <person name="Lang D."/>
            <person name="Zimmer A."/>
            <person name="Terry A."/>
            <person name="Salamov A."/>
            <person name="Shapiro H."/>
            <person name="Nishiyama T."/>
            <person name="Perroud P.-F."/>
            <person name="Lindquist E."/>
            <person name="Kamisugi Y."/>
            <person name="Tanahashi T."/>
            <person name="Sakakibara K."/>
            <person name="Fujita T."/>
            <person name="Oishi K."/>
            <person name="Shin-I T."/>
            <person name="Kuroki Y."/>
            <person name="Toyoda A."/>
            <person name="Suzuki Y."/>
            <person name="Hashimoto A."/>
            <person name="Yamaguchi K."/>
            <person name="Sugano A."/>
            <person name="Kohara Y."/>
            <person name="Fujiyama A."/>
            <person name="Anterola A."/>
            <person name="Aoki S."/>
            <person name="Ashton N."/>
            <person name="Barbazuk W.B."/>
            <person name="Barker E."/>
            <person name="Bennetzen J."/>
            <person name="Bezanilla M."/>
            <person name="Blankenship R."/>
            <person name="Cho S.H."/>
            <person name="Dutcher S."/>
            <person name="Estelle M."/>
            <person name="Fawcett J.A."/>
            <person name="Gundlach H."/>
            <person name="Hanada K."/>
            <person name="Heyl A."/>
            <person name="Hicks K.A."/>
            <person name="Hugh J."/>
            <person name="Lohr M."/>
            <person name="Mayer K."/>
            <person name="Melkozernov A."/>
            <person name="Murata T."/>
            <person name="Nelson D."/>
            <person name="Pils B."/>
            <person name="Prigge M."/>
            <person name="Reiss B."/>
            <person name="Renner T."/>
            <person name="Rombauts S."/>
            <person name="Rushton P."/>
            <person name="Sanderfoot A."/>
            <person name="Schween G."/>
            <person name="Shiu S.-H."/>
            <person name="Stueber K."/>
            <person name="Theodoulou F.L."/>
            <person name="Tu H."/>
            <person name="Van de Peer Y."/>
            <person name="Verrier P.J."/>
            <person name="Waters E."/>
            <person name="Wood A."/>
            <person name="Yang L."/>
            <person name="Cove D."/>
            <person name="Cuming A."/>
            <person name="Hasebe M."/>
            <person name="Lucas S."/>
            <person name="Mishler D.B."/>
            <person name="Reski R."/>
            <person name="Grigoriev I."/>
            <person name="Quatrano R.S."/>
            <person name="Boore J.L."/>
        </authorList>
    </citation>
    <scope>NUCLEOTIDE SEQUENCE [LARGE SCALE GENOMIC DNA]</scope>
    <source>
        <strain evidence="3 4">cv. Gransden 2004</strain>
    </source>
</reference>
<evidence type="ECO:0000256" key="1">
    <source>
        <dbReference type="SAM" id="MobiDB-lite"/>
    </source>
</evidence>
<proteinExistence type="predicted"/>
<sequence>MRQHQVASPEGAPVIVSRRGAVKSNRKEEPTGDEKLADCLKLVNRRVLVKIQGNRLKVTTSSQQGKSSNDLAHKVPEGSQIRVEEQTQKSVVTVQVPKRPSSDGVGLPQWGQRKRLRFNNRVDVKAAAEDIATDLKASPRTGRGAVKVEKSPGVPTVKIKRPAGVFKPSPSVELATGDSKRDAEGTGTTCTALSINNNINNIIESGAYTARTAKVQLEQPQVSPENVTITPASSPAGTLPVVTAKTEDNVHQDKTDEVEKVDMDFFQWPKFLVSLSRKEKEDDFLAIKGTKLPVRPKKRSKLMDKAISFISPGGWLCDITRERYEVKEKKTIKKRPRGLKAMGGADSDID</sequence>